<feature type="region of interest" description="Disordered" evidence="1">
    <location>
        <begin position="1"/>
        <end position="37"/>
    </location>
</feature>
<gene>
    <name evidence="3" type="ORF">DILT_LOCUS403</name>
</gene>
<proteinExistence type="predicted"/>
<feature type="compositionally biased region" description="Polar residues" evidence="1">
    <location>
        <begin position="7"/>
        <end position="16"/>
    </location>
</feature>
<feature type="compositionally biased region" description="Basic and acidic residues" evidence="1">
    <location>
        <begin position="66"/>
        <end position="76"/>
    </location>
</feature>
<accession>A0A3P6PJN7</accession>
<evidence type="ECO:0000256" key="1">
    <source>
        <dbReference type="SAM" id="MobiDB-lite"/>
    </source>
</evidence>
<sequence length="142" mass="16073">VSEHQPQESVAVQTSPLEDVSGGATSSEAYNSETGRRQSAIKLKDVVAPIFRKNYKRDTVQTPVNAHEERHDSEKKKVQHPSEGVLKKLLRRIRRQGALGDGISALALERIRRVLIFLFLLQYGTTVYFGKLVVNIAYEKWQ</sequence>
<dbReference type="AlphaFoldDB" id="A0A3P6PJN7"/>
<protein>
    <submittedName>
        <fullName evidence="3">Uncharacterized protein</fullName>
    </submittedName>
</protein>
<organism evidence="3 4">
    <name type="scientific">Dibothriocephalus latus</name>
    <name type="common">Fish tapeworm</name>
    <name type="synonym">Diphyllobothrium latum</name>
    <dbReference type="NCBI Taxonomy" id="60516"/>
    <lineage>
        <taxon>Eukaryota</taxon>
        <taxon>Metazoa</taxon>
        <taxon>Spiralia</taxon>
        <taxon>Lophotrochozoa</taxon>
        <taxon>Platyhelminthes</taxon>
        <taxon>Cestoda</taxon>
        <taxon>Eucestoda</taxon>
        <taxon>Diphyllobothriidea</taxon>
        <taxon>Diphyllobothriidae</taxon>
        <taxon>Dibothriocephalus</taxon>
    </lineage>
</organism>
<keyword evidence="2" id="KW-1133">Transmembrane helix</keyword>
<keyword evidence="2" id="KW-0812">Transmembrane</keyword>
<evidence type="ECO:0000313" key="4">
    <source>
        <dbReference type="Proteomes" id="UP000281553"/>
    </source>
</evidence>
<reference evidence="3 4" key="1">
    <citation type="submission" date="2018-11" db="EMBL/GenBank/DDBJ databases">
        <authorList>
            <consortium name="Pathogen Informatics"/>
        </authorList>
    </citation>
    <scope>NUCLEOTIDE SEQUENCE [LARGE SCALE GENOMIC DNA]</scope>
</reference>
<feature type="non-terminal residue" evidence="3">
    <location>
        <position position="1"/>
    </location>
</feature>
<keyword evidence="4" id="KW-1185">Reference proteome</keyword>
<feature type="compositionally biased region" description="Polar residues" evidence="1">
    <location>
        <begin position="23"/>
        <end position="33"/>
    </location>
</feature>
<feature type="region of interest" description="Disordered" evidence="1">
    <location>
        <begin position="59"/>
        <end position="81"/>
    </location>
</feature>
<keyword evidence="2" id="KW-0472">Membrane</keyword>
<dbReference type="EMBL" id="UYRU01001656">
    <property type="protein sequence ID" value="VDK32160.1"/>
    <property type="molecule type" value="Genomic_DNA"/>
</dbReference>
<evidence type="ECO:0000313" key="3">
    <source>
        <dbReference type="EMBL" id="VDK32160.1"/>
    </source>
</evidence>
<name>A0A3P6PJN7_DIBLA</name>
<dbReference type="Proteomes" id="UP000281553">
    <property type="component" value="Unassembled WGS sequence"/>
</dbReference>
<evidence type="ECO:0000256" key="2">
    <source>
        <dbReference type="SAM" id="Phobius"/>
    </source>
</evidence>
<feature type="transmembrane region" description="Helical" evidence="2">
    <location>
        <begin position="114"/>
        <end position="138"/>
    </location>
</feature>